<evidence type="ECO:0000256" key="1">
    <source>
        <dbReference type="SAM" id="MobiDB-lite"/>
    </source>
</evidence>
<sequence>MSRAPFSRRVWLGASLTALSAACARPRPTQLPAGGPEGTRALSKRGALNLLALAELAGTIRWLHPSAAVTGAGFESLVLTGIRGLEGAEDSATLRAGLEGLFAEVAPTVRVWQAEAPPALDEPDAPQCPKEEEQEQVEDRAREEVTAHKAERPPTPARTTRGKAPTETEDEAEDETETDDDAADDDGSETETEDGESDESETEESEAPETEAEGSETEDTKDDAKDDAEPEPESKARPNHGESDPKPEPAKGDAPKTPEAEDEPELPAALLDPREDLNLVQWRRSGLSEGLPGQPGCAIRLAHGPRARCELPSTPPRRRRPHPPCAQCGEHDDIDVLVPSQPARVELGMGLRALVPLALWDETSESQAPDPALAFDEAAAFDYDPSDRSTRLLVLLRAWAALRHFHPRAAALSPKELTEALCATAESADPKVLRDALEGWLVALDDGQGAIETHGSERPSKRWAPPFELAWVEERVVLGPVPGEPASRLDGLRPGDVITAIDGEPIEAALATALARTPAATASAQVHRAVAGLLDRPERGALVALELSRTDEAGEERRLQLDAPALARRDRRRLSGVDLRPERAFVELEDGIVYADATRLPSLDGLARRLRLARGLRGLILDLRGELRDADGSLIPHLAPDIDAAGPIAKVRSGPSAAGALELRPLSGWSPPGSGAKRGRPLDIPTDAVMALIDARTSGQAELEAAGLDDLGVACVGRSTAGDAHPGPSAWLWLPGGWRLRLSSGVLFRADGSALTHAGVRPSVPVAPSLAGTRRGEDEVLAAAVAELSGR</sequence>
<feature type="region of interest" description="Disordered" evidence="1">
    <location>
        <begin position="119"/>
        <end position="274"/>
    </location>
</feature>
<reference evidence="3 4" key="1">
    <citation type="submission" date="2007-06" db="EMBL/GenBank/DDBJ databases">
        <authorList>
            <person name="Shimkets L."/>
            <person name="Ferriera S."/>
            <person name="Johnson J."/>
            <person name="Kravitz S."/>
            <person name="Beeson K."/>
            <person name="Sutton G."/>
            <person name="Rogers Y.-H."/>
            <person name="Friedman R."/>
            <person name="Frazier M."/>
            <person name="Venter J.C."/>
        </authorList>
    </citation>
    <scope>NUCLEOTIDE SEQUENCE [LARGE SCALE GENOMIC DNA]</scope>
    <source>
        <strain evidence="3 4">SIR-1</strain>
    </source>
</reference>
<dbReference type="Proteomes" id="UP000005801">
    <property type="component" value="Unassembled WGS sequence"/>
</dbReference>
<dbReference type="eggNOG" id="COG0793">
    <property type="taxonomic scope" value="Bacteria"/>
</dbReference>
<dbReference type="InterPro" id="IPR001478">
    <property type="entry name" value="PDZ"/>
</dbReference>
<keyword evidence="4" id="KW-1185">Reference proteome</keyword>
<name>A6GKB2_9BACT</name>
<dbReference type="PROSITE" id="PS51257">
    <property type="entry name" value="PROKAR_LIPOPROTEIN"/>
    <property type="match status" value="1"/>
</dbReference>
<dbReference type="OrthoDB" id="8365150at2"/>
<gene>
    <name evidence="3" type="ORF">PPSIR1_34587</name>
</gene>
<dbReference type="EMBL" id="ABCS01000189">
    <property type="protein sequence ID" value="EDM73691.1"/>
    <property type="molecule type" value="Genomic_DNA"/>
</dbReference>
<feature type="compositionally biased region" description="Acidic residues" evidence="1">
    <location>
        <begin position="167"/>
        <end position="231"/>
    </location>
</feature>
<dbReference type="STRING" id="391625.PPSIR1_34587"/>
<organism evidence="3 4">
    <name type="scientific">Plesiocystis pacifica SIR-1</name>
    <dbReference type="NCBI Taxonomy" id="391625"/>
    <lineage>
        <taxon>Bacteria</taxon>
        <taxon>Pseudomonadati</taxon>
        <taxon>Myxococcota</taxon>
        <taxon>Polyangia</taxon>
        <taxon>Nannocystales</taxon>
        <taxon>Nannocystaceae</taxon>
        <taxon>Plesiocystis</taxon>
    </lineage>
</organism>
<dbReference type="AlphaFoldDB" id="A6GKB2"/>
<dbReference type="Gene3D" id="2.30.42.10">
    <property type="match status" value="1"/>
</dbReference>
<evidence type="ECO:0000313" key="3">
    <source>
        <dbReference type="EMBL" id="EDM73691.1"/>
    </source>
</evidence>
<feature type="compositionally biased region" description="Basic and acidic residues" evidence="1">
    <location>
        <begin position="232"/>
        <end position="259"/>
    </location>
</feature>
<comment type="caution">
    <text evidence="3">The sequence shown here is derived from an EMBL/GenBank/DDBJ whole genome shotgun (WGS) entry which is preliminary data.</text>
</comment>
<protein>
    <recommendedName>
        <fullName evidence="2">PDZ domain-containing protein</fullName>
    </recommendedName>
</protein>
<feature type="compositionally biased region" description="Basic and acidic residues" evidence="1">
    <location>
        <begin position="137"/>
        <end position="152"/>
    </location>
</feature>
<dbReference type="RefSeq" id="WP_006977148.1">
    <property type="nucleotide sequence ID" value="NZ_ABCS01000189.1"/>
</dbReference>
<proteinExistence type="predicted"/>
<dbReference type="eggNOG" id="COG4219">
    <property type="taxonomic scope" value="Bacteria"/>
</dbReference>
<dbReference type="InterPro" id="IPR029045">
    <property type="entry name" value="ClpP/crotonase-like_dom_sf"/>
</dbReference>
<evidence type="ECO:0000313" key="4">
    <source>
        <dbReference type="Proteomes" id="UP000005801"/>
    </source>
</evidence>
<evidence type="ECO:0000259" key="2">
    <source>
        <dbReference type="PROSITE" id="PS50106"/>
    </source>
</evidence>
<dbReference type="SUPFAM" id="SSF50156">
    <property type="entry name" value="PDZ domain-like"/>
    <property type="match status" value="1"/>
</dbReference>
<dbReference type="InterPro" id="IPR036034">
    <property type="entry name" value="PDZ_sf"/>
</dbReference>
<dbReference type="SUPFAM" id="SSF52096">
    <property type="entry name" value="ClpP/crotonase"/>
    <property type="match status" value="1"/>
</dbReference>
<dbReference type="Gene3D" id="3.90.226.10">
    <property type="entry name" value="2-enoyl-CoA Hydratase, Chain A, domain 1"/>
    <property type="match status" value="1"/>
</dbReference>
<feature type="domain" description="PDZ" evidence="2">
    <location>
        <begin position="482"/>
        <end position="507"/>
    </location>
</feature>
<accession>A6GKB2</accession>
<dbReference type="PROSITE" id="PS50106">
    <property type="entry name" value="PDZ"/>
    <property type="match status" value="1"/>
</dbReference>